<gene>
    <name evidence="1" type="ORF">LB941_09540</name>
</gene>
<protein>
    <submittedName>
        <fullName evidence="1">Nucleotidyl transferase AbiEii/AbiGii toxin family protein</fullName>
    </submittedName>
</protein>
<dbReference type="GO" id="GO:0016740">
    <property type="term" value="F:transferase activity"/>
    <property type="evidence" value="ECO:0007669"/>
    <property type="project" value="UniProtKB-KW"/>
</dbReference>
<dbReference type="Pfam" id="PF08843">
    <property type="entry name" value="AbiEii"/>
    <property type="match status" value="1"/>
</dbReference>
<dbReference type="EMBL" id="JAIULA010000020">
    <property type="protein sequence ID" value="MCP0887573.1"/>
    <property type="molecule type" value="Genomic_DNA"/>
</dbReference>
<dbReference type="RefSeq" id="WP_253361571.1">
    <property type="nucleotide sequence ID" value="NZ_JAIULA010000020.1"/>
</dbReference>
<name>A0A9X2FPW7_9LACO</name>
<keyword evidence="1" id="KW-0808">Transferase</keyword>
<dbReference type="Proteomes" id="UP001139006">
    <property type="component" value="Unassembled WGS sequence"/>
</dbReference>
<proteinExistence type="predicted"/>
<organism evidence="1 2">
    <name type="scientific">Ligilactobacillus ubinensis</name>
    <dbReference type="NCBI Taxonomy" id="2876789"/>
    <lineage>
        <taxon>Bacteria</taxon>
        <taxon>Bacillati</taxon>
        <taxon>Bacillota</taxon>
        <taxon>Bacilli</taxon>
        <taxon>Lactobacillales</taxon>
        <taxon>Lactobacillaceae</taxon>
        <taxon>Ligilactobacillus</taxon>
    </lineage>
</organism>
<keyword evidence="2" id="KW-1185">Reference proteome</keyword>
<evidence type="ECO:0000313" key="2">
    <source>
        <dbReference type="Proteomes" id="UP001139006"/>
    </source>
</evidence>
<sequence>MVMTSKQLKDWIKAEAKRTGTSPAIIQRDFILGKLLEKISESSYKENLVIKGGYVLQSVLGITNRTTEDLDTTIINRANSIETMYDFLEKVFKNPTPEGIEFKDFKIDNTREVANYPGFRIRGFAYIEKMRVPFRMDITAGDAIIPSPVRFKHQLMFEDKIINVLAYPLEQILAEKLQTVLSRGTSNSRGKDFYDLYALPQKFRINYHDLIRSFNATNEVRHTKFTQPQIHQILTQIRVDPELNAMWNRYRSMPENQYARDINFDQIVNSIEKLSHSEQKMIGNAHSVTKKKR</sequence>
<evidence type="ECO:0000313" key="1">
    <source>
        <dbReference type="EMBL" id="MCP0887573.1"/>
    </source>
</evidence>
<reference evidence="1 2" key="1">
    <citation type="journal article" date="2023" name="Int. J. Syst. Evol. Microbiol.">
        <title>Ligilactobacillus ubinensis sp. nov., a novel species isolated from the wild ferment of a durian fruit (Durio zibethinus).</title>
        <authorList>
            <person name="Heng Y.C."/>
            <person name="Menon N."/>
            <person name="Chen B."/>
            <person name="Loo B.Z.L."/>
            <person name="Wong G.W.J."/>
            <person name="Lim A.C.H."/>
            <person name="Silvaraju S."/>
            <person name="Kittelmann S."/>
        </authorList>
    </citation>
    <scope>NUCLEOTIDE SEQUENCE [LARGE SCALE GENOMIC DNA]</scope>
    <source>
        <strain evidence="1 2">WILCCON 0076</strain>
    </source>
</reference>
<accession>A0A9X2FPW7</accession>
<dbReference type="InterPro" id="IPR014942">
    <property type="entry name" value="AbiEii"/>
</dbReference>
<dbReference type="AlphaFoldDB" id="A0A9X2FPW7"/>
<comment type="caution">
    <text evidence="1">The sequence shown here is derived from an EMBL/GenBank/DDBJ whole genome shotgun (WGS) entry which is preliminary data.</text>
</comment>
<dbReference type="Gene3D" id="3.10.450.620">
    <property type="entry name" value="JHP933, nucleotidyltransferase-like core domain"/>
    <property type="match status" value="1"/>
</dbReference>